<dbReference type="Proteomes" id="UP000472274">
    <property type="component" value="Unplaced"/>
</dbReference>
<dbReference type="PANTHER" id="PTHR45935">
    <property type="entry name" value="PROTEIN ZBED8-RELATED"/>
    <property type="match status" value="1"/>
</dbReference>
<dbReference type="Gene3D" id="1.10.4020.10">
    <property type="entry name" value="DNA breaking-rejoining enzymes"/>
    <property type="match status" value="1"/>
</dbReference>
<dbReference type="Pfam" id="PF02023">
    <property type="entry name" value="SCAN"/>
    <property type="match status" value="1"/>
</dbReference>
<proteinExistence type="predicted"/>
<dbReference type="InterPro" id="IPR003309">
    <property type="entry name" value="SCAN_dom"/>
</dbReference>
<evidence type="ECO:0000259" key="3">
    <source>
        <dbReference type="PROSITE" id="PS50804"/>
    </source>
</evidence>
<dbReference type="GeneTree" id="ENSGT00990000204742"/>
<dbReference type="PANTHER" id="PTHR45935:SF15">
    <property type="entry name" value="SCAN BOX DOMAIN-CONTAINING PROTEIN"/>
    <property type="match status" value="1"/>
</dbReference>
<dbReference type="Ensembl" id="ENSTMTT00000026137.1">
    <property type="protein sequence ID" value="ENSTMTP00000025234.1"/>
    <property type="gene ID" value="ENSTMTG00000018392.1"/>
</dbReference>
<feature type="compositionally biased region" description="Basic and acidic residues" evidence="2">
    <location>
        <begin position="186"/>
        <end position="209"/>
    </location>
</feature>
<dbReference type="SUPFAM" id="SSF47353">
    <property type="entry name" value="Retrovirus capsid dimerization domain-like"/>
    <property type="match status" value="1"/>
</dbReference>
<dbReference type="InterPro" id="IPR050916">
    <property type="entry name" value="SCAN-C2H2_zinc_finger"/>
</dbReference>
<reference evidence="4" key="1">
    <citation type="submission" date="2025-08" db="UniProtKB">
        <authorList>
            <consortium name="Ensembl"/>
        </authorList>
    </citation>
    <scope>IDENTIFICATION</scope>
</reference>
<reference evidence="4" key="2">
    <citation type="submission" date="2025-09" db="UniProtKB">
        <authorList>
            <consortium name="Ensembl"/>
        </authorList>
    </citation>
    <scope>IDENTIFICATION</scope>
</reference>
<dbReference type="InParanoid" id="A0A674K1N6"/>
<keyword evidence="5" id="KW-1185">Reference proteome</keyword>
<feature type="region of interest" description="Disordered" evidence="2">
    <location>
        <begin position="135"/>
        <end position="225"/>
    </location>
</feature>
<protein>
    <recommendedName>
        <fullName evidence="3">SCAN box domain-containing protein</fullName>
    </recommendedName>
</protein>
<accession>A0A674K1N6</accession>
<sequence length="225" mass="24683">PDTRGQGKDCGLLPGATYRSLDPQEALEYARVKAAILDHTGISLETYRQCLLKEQYPPGTRPRAVAQRIRDHCWKWLNPEGLTGPQVAEMVALEQFTQILPPGGRAWVRRHRPATLSAAVALMEDYLSAEGAEVPPRAAGNLGRKGGAEKGNFRGAGPSEPLAGNSHGYPRPPNPEPRHKLPQMMTRREQPPPERAGDLLDCGDTRESSWRQASFGGGRPSRIRV</sequence>
<evidence type="ECO:0000313" key="4">
    <source>
        <dbReference type="Ensembl" id="ENSTMTP00000025234.1"/>
    </source>
</evidence>
<keyword evidence="1" id="KW-0539">Nucleus</keyword>
<dbReference type="PROSITE" id="PS50804">
    <property type="entry name" value="SCAN_BOX"/>
    <property type="match status" value="1"/>
</dbReference>
<name>A0A674K1N6_9SAUR</name>
<evidence type="ECO:0000256" key="2">
    <source>
        <dbReference type="SAM" id="MobiDB-lite"/>
    </source>
</evidence>
<dbReference type="InterPro" id="IPR038269">
    <property type="entry name" value="SCAN_sf"/>
</dbReference>
<organism evidence="4 5">
    <name type="scientific">Terrapene triunguis</name>
    <name type="common">Three-toed box turtle</name>
    <dbReference type="NCBI Taxonomy" id="2587831"/>
    <lineage>
        <taxon>Eukaryota</taxon>
        <taxon>Metazoa</taxon>
        <taxon>Chordata</taxon>
        <taxon>Craniata</taxon>
        <taxon>Vertebrata</taxon>
        <taxon>Euteleostomi</taxon>
        <taxon>Archelosauria</taxon>
        <taxon>Testudinata</taxon>
        <taxon>Testudines</taxon>
        <taxon>Cryptodira</taxon>
        <taxon>Durocryptodira</taxon>
        <taxon>Testudinoidea</taxon>
        <taxon>Emydidae</taxon>
        <taxon>Terrapene</taxon>
    </lineage>
</organism>
<dbReference type="AlphaFoldDB" id="A0A674K1N6"/>
<evidence type="ECO:0000256" key="1">
    <source>
        <dbReference type="ARBA" id="ARBA00023242"/>
    </source>
</evidence>
<feature type="domain" description="SCAN box" evidence="3">
    <location>
        <begin position="48"/>
        <end position="125"/>
    </location>
</feature>
<evidence type="ECO:0000313" key="5">
    <source>
        <dbReference type="Proteomes" id="UP000472274"/>
    </source>
</evidence>
<dbReference type="SMART" id="SM00431">
    <property type="entry name" value="SCAN"/>
    <property type="match status" value="1"/>
</dbReference>